<evidence type="ECO:0000313" key="1">
    <source>
        <dbReference type="EMBL" id="THF54753.1"/>
    </source>
</evidence>
<proteinExistence type="predicted"/>
<dbReference type="RefSeq" id="WP_136360144.1">
    <property type="nucleotide sequence ID" value="NZ_SSNY01000016.1"/>
</dbReference>
<accession>A0ABY2Q1V9</accession>
<comment type="caution">
    <text evidence="1">The sequence shown here is derived from an EMBL/GenBank/DDBJ whole genome shotgun (WGS) entry which is preliminary data.</text>
</comment>
<protein>
    <submittedName>
        <fullName evidence="1">Uncharacterized protein</fullName>
    </submittedName>
</protein>
<evidence type="ECO:0000313" key="2">
    <source>
        <dbReference type="Proteomes" id="UP000306441"/>
    </source>
</evidence>
<sequence length="97" mass="11089">MLAYPAWGDLSTEAAMARHKRMKQITDMERFAKDAHAISIIYSQYGFELQTNGSHYKAVRKAENALWDLVREVTGKDEMPWARGPLYISPTGEPQPF</sequence>
<dbReference type="EMBL" id="SSNY01000016">
    <property type="protein sequence ID" value="THF54753.1"/>
    <property type="molecule type" value="Genomic_DNA"/>
</dbReference>
<keyword evidence="2" id="KW-1185">Reference proteome</keyword>
<dbReference type="Proteomes" id="UP000306441">
    <property type="component" value="Unassembled WGS sequence"/>
</dbReference>
<reference evidence="1 2" key="1">
    <citation type="submission" date="2019-04" db="EMBL/GenBank/DDBJ databases">
        <title>Mesorhizobium composti sp. nov., isolated from compost.</title>
        <authorList>
            <person name="Lin S.-Y."/>
            <person name="Hameed A."/>
            <person name="Hsieh Y.-T."/>
            <person name="Young C.-C."/>
        </authorList>
    </citation>
    <scope>NUCLEOTIDE SEQUENCE [LARGE SCALE GENOMIC DNA]</scope>
    <source>
        <strain evidence="1 2">CC-YTH430</strain>
    </source>
</reference>
<organism evidence="1 2">
    <name type="scientific">Ollibium composti</name>
    <dbReference type="NCBI Taxonomy" id="2675109"/>
    <lineage>
        <taxon>Bacteria</taxon>
        <taxon>Pseudomonadati</taxon>
        <taxon>Pseudomonadota</taxon>
        <taxon>Alphaproteobacteria</taxon>
        <taxon>Hyphomicrobiales</taxon>
        <taxon>Phyllobacteriaceae</taxon>
        <taxon>Ollibium</taxon>
    </lineage>
</organism>
<gene>
    <name evidence="1" type="ORF">E6C48_20985</name>
</gene>
<name>A0ABY2Q1V9_9HYPH</name>